<dbReference type="InterPro" id="IPR037212">
    <property type="entry name" value="Med7/Med21-like"/>
</dbReference>
<accession>A0A0G4IYV3</accession>
<dbReference type="Gene3D" id="6.10.280.10">
    <property type="entry name" value="Mediator complex, subunit Med21"/>
    <property type="match status" value="1"/>
</dbReference>
<dbReference type="OMA" id="FETTIHD"/>
<comment type="subcellular location">
    <subcellularLocation>
        <location evidence="1 6">Nucleus</location>
    </subcellularLocation>
</comment>
<keyword evidence="3 6" id="KW-0010">Activator</keyword>
<keyword evidence="2 6" id="KW-0805">Transcription regulation</keyword>
<dbReference type="GO" id="GO:0003712">
    <property type="term" value="F:transcription coregulator activity"/>
    <property type="evidence" value="ECO:0007669"/>
    <property type="project" value="TreeGrafter"/>
</dbReference>
<evidence type="ECO:0000313" key="9">
    <source>
        <dbReference type="Proteomes" id="UP000039324"/>
    </source>
</evidence>
<dbReference type="EMBL" id="OVEO01000002">
    <property type="protein sequence ID" value="SPQ93990.1"/>
    <property type="molecule type" value="Genomic_DNA"/>
</dbReference>
<keyword evidence="9" id="KW-1185">Reference proteome</keyword>
<evidence type="ECO:0000256" key="1">
    <source>
        <dbReference type="ARBA" id="ARBA00004123"/>
    </source>
</evidence>
<evidence type="ECO:0000256" key="4">
    <source>
        <dbReference type="ARBA" id="ARBA00023163"/>
    </source>
</evidence>
<gene>
    <name evidence="7" type="ORF">PBRA_001564</name>
    <name evidence="8" type="ORF">PLBR_LOCUS1205</name>
</gene>
<dbReference type="OrthoDB" id="526653at2759"/>
<geneLocation type="mitochondrion" evidence="8"/>
<dbReference type="Proteomes" id="UP000039324">
    <property type="component" value="Unassembled WGS sequence"/>
</dbReference>
<evidence type="ECO:0000313" key="8">
    <source>
        <dbReference type="EMBL" id="SPQ93990.1"/>
    </source>
</evidence>
<comment type="function">
    <text evidence="6">Component of the Mediator complex, a coactivator involved in the regulated transcription of nearly all RNA polymerase II-dependent genes. Mediator functions as a bridge to convey information from gene-specific regulatory proteins to the basal RNA polymerase II transcription machinery. Mediator is recruited to promoters by direct interactions with regulatory proteins and serves as a scaffold for the assembly of a functional preinitiation complex with RNA polymerase II and the general transcription factors.</text>
</comment>
<evidence type="ECO:0000313" key="7">
    <source>
        <dbReference type="EMBL" id="CEP00510.1"/>
    </source>
</evidence>
<comment type="subunit">
    <text evidence="6">Component of the Mediator complex.</text>
</comment>
<protein>
    <recommendedName>
        <fullName evidence="6">Mediator of RNA polymerase II transcription subunit 21</fullName>
    </recommendedName>
</protein>
<proteinExistence type="inferred from homology"/>
<dbReference type="GO" id="GO:0016592">
    <property type="term" value="C:mediator complex"/>
    <property type="evidence" value="ECO:0007669"/>
    <property type="project" value="UniProtKB-UniRule"/>
</dbReference>
<dbReference type="EMBL" id="CDSF01000101">
    <property type="protein sequence ID" value="CEP00510.1"/>
    <property type="molecule type" value="Genomic_DNA"/>
</dbReference>
<dbReference type="InterPro" id="IPR021384">
    <property type="entry name" value="Mediator_Med21"/>
</dbReference>
<comment type="similarity">
    <text evidence="6">Belongs to the Mediator complex subunit 21 family.</text>
</comment>
<evidence type="ECO:0000256" key="6">
    <source>
        <dbReference type="RuleBase" id="RU366036"/>
    </source>
</evidence>
<dbReference type="GO" id="GO:0006357">
    <property type="term" value="P:regulation of transcription by RNA polymerase II"/>
    <property type="evidence" value="ECO:0007669"/>
    <property type="project" value="TreeGrafter"/>
</dbReference>
<dbReference type="Proteomes" id="UP000290189">
    <property type="component" value="Unassembled WGS sequence"/>
</dbReference>
<organism evidence="7 9">
    <name type="scientific">Plasmodiophora brassicae</name>
    <name type="common">Clubroot disease agent</name>
    <dbReference type="NCBI Taxonomy" id="37360"/>
    <lineage>
        <taxon>Eukaryota</taxon>
        <taxon>Sar</taxon>
        <taxon>Rhizaria</taxon>
        <taxon>Endomyxa</taxon>
        <taxon>Phytomyxea</taxon>
        <taxon>Plasmodiophorida</taxon>
        <taxon>Plasmodiophoridae</taxon>
        <taxon>Plasmodiophora</taxon>
    </lineage>
</organism>
<keyword evidence="8" id="KW-0496">Mitochondrion</keyword>
<dbReference type="PANTHER" id="PTHR13381">
    <property type="entry name" value="RNA POLYMERASE II HOLOENZYME COMPONENT SRB7"/>
    <property type="match status" value="1"/>
</dbReference>
<sequence>MDLISQIQSFVRTLASSLAHTVEYFQAQSPSVPADYREFDTDALRDRADNLFKLFADTDTLMASLPAEFPSEDEQIRLIAELSEENDKLGVELEQALASSETWRQRLSTVLEDVAEQQFKTYT</sequence>
<evidence type="ECO:0000313" key="10">
    <source>
        <dbReference type="Proteomes" id="UP000290189"/>
    </source>
</evidence>
<reference evidence="7 9" key="1">
    <citation type="submission" date="2015-02" db="EMBL/GenBank/DDBJ databases">
        <authorList>
            <person name="Chooi Y.-H."/>
        </authorList>
    </citation>
    <scope>NUCLEOTIDE SEQUENCE [LARGE SCALE GENOMIC DNA]</scope>
    <source>
        <strain evidence="7">E3</strain>
    </source>
</reference>
<evidence type="ECO:0000256" key="3">
    <source>
        <dbReference type="ARBA" id="ARBA00023159"/>
    </source>
</evidence>
<evidence type="ECO:0000256" key="2">
    <source>
        <dbReference type="ARBA" id="ARBA00023015"/>
    </source>
</evidence>
<evidence type="ECO:0000256" key="5">
    <source>
        <dbReference type="ARBA" id="ARBA00023242"/>
    </source>
</evidence>
<keyword evidence="5 6" id="KW-0539">Nucleus</keyword>
<dbReference type="PANTHER" id="PTHR13381:SF0">
    <property type="entry name" value="MEDIATOR OF RNA POLYMERASE II TRANSCRIPTION SUBUNIT 21"/>
    <property type="match status" value="1"/>
</dbReference>
<dbReference type="SUPFAM" id="SSF140718">
    <property type="entry name" value="Mediator hinge subcomplex-like"/>
    <property type="match status" value="1"/>
</dbReference>
<reference evidence="8 10" key="2">
    <citation type="submission" date="2018-03" db="EMBL/GenBank/DDBJ databases">
        <authorList>
            <person name="Fogelqvist J."/>
        </authorList>
    </citation>
    <scope>NUCLEOTIDE SEQUENCE [LARGE SCALE GENOMIC DNA]</scope>
</reference>
<keyword evidence="4 6" id="KW-0804">Transcription</keyword>
<name>A0A0G4IYV3_PLABS</name>
<dbReference type="AlphaFoldDB" id="A0A0G4IYV3"/>